<dbReference type="EMBL" id="JAWDGP010005662">
    <property type="protein sequence ID" value="KAK3754541.1"/>
    <property type="molecule type" value="Genomic_DNA"/>
</dbReference>
<sequence length="132" mass="14840">MGNHQICVASHILARASAYDPVFEIILGSALSMRKKTLYEALNQYPNGNRLLNNGVYDSRGVVVKLCVLESQSRYITYPPKPRIPNLNRLDLSCPQTRSLGHFTSLAYPTDVMLIYKEYKKTRAGSIFSENG</sequence>
<comment type="caution">
    <text evidence="1">The sequence shown here is derived from an EMBL/GenBank/DDBJ whole genome shotgun (WGS) entry which is preliminary data.</text>
</comment>
<evidence type="ECO:0000313" key="1">
    <source>
        <dbReference type="EMBL" id="KAK3754541.1"/>
    </source>
</evidence>
<dbReference type="Proteomes" id="UP001283361">
    <property type="component" value="Unassembled WGS sequence"/>
</dbReference>
<keyword evidence="2" id="KW-1185">Reference proteome</keyword>
<proteinExistence type="predicted"/>
<evidence type="ECO:0000313" key="2">
    <source>
        <dbReference type="Proteomes" id="UP001283361"/>
    </source>
</evidence>
<dbReference type="AlphaFoldDB" id="A0AAE0YQS8"/>
<gene>
    <name evidence="1" type="ORF">RRG08_016730</name>
</gene>
<reference evidence="1" key="1">
    <citation type="journal article" date="2023" name="G3 (Bethesda)">
        <title>A reference genome for the long-term kleptoplast-retaining sea slug Elysia crispata morphotype clarki.</title>
        <authorList>
            <person name="Eastman K.E."/>
            <person name="Pendleton A.L."/>
            <person name="Shaikh M.A."/>
            <person name="Suttiyut T."/>
            <person name="Ogas R."/>
            <person name="Tomko P."/>
            <person name="Gavelis G."/>
            <person name="Widhalm J.R."/>
            <person name="Wisecaver J.H."/>
        </authorList>
    </citation>
    <scope>NUCLEOTIDE SEQUENCE</scope>
    <source>
        <strain evidence="1">ECLA1</strain>
    </source>
</reference>
<name>A0AAE0YQS8_9GAST</name>
<protein>
    <submittedName>
        <fullName evidence="1">Uncharacterized protein</fullName>
    </submittedName>
</protein>
<accession>A0AAE0YQS8</accession>
<organism evidence="1 2">
    <name type="scientific">Elysia crispata</name>
    <name type="common">lettuce slug</name>
    <dbReference type="NCBI Taxonomy" id="231223"/>
    <lineage>
        <taxon>Eukaryota</taxon>
        <taxon>Metazoa</taxon>
        <taxon>Spiralia</taxon>
        <taxon>Lophotrochozoa</taxon>
        <taxon>Mollusca</taxon>
        <taxon>Gastropoda</taxon>
        <taxon>Heterobranchia</taxon>
        <taxon>Euthyneura</taxon>
        <taxon>Panpulmonata</taxon>
        <taxon>Sacoglossa</taxon>
        <taxon>Placobranchoidea</taxon>
        <taxon>Plakobranchidae</taxon>
        <taxon>Elysia</taxon>
    </lineage>
</organism>